<evidence type="ECO:0000259" key="1">
    <source>
        <dbReference type="Pfam" id="PF01368"/>
    </source>
</evidence>
<dbReference type="Gene3D" id="3.10.310.30">
    <property type="match status" value="1"/>
</dbReference>
<dbReference type="InterPro" id="IPR051319">
    <property type="entry name" value="Oligoribo/pAp-PDE_c-di-AMP_PDE"/>
</dbReference>
<feature type="domain" description="DDH" evidence="1">
    <location>
        <begin position="16"/>
        <end position="153"/>
    </location>
</feature>
<reference evidence="3 4" key="1">
    <citation type="submission" date="2013-08" db="EMBL/GenBank/DDBJ databases">
        <authorList>
            <person name="Huang J."/>
            <person name="Wang G."/>
        </authorList>
    </citation>
    <scope>NUCLEOTIDE SEQUENCE [LARGE SCALE GENOMIC DNA]</scope>
    <source>
        <strain evidence="3 4">JSM 076056</strain>
    </source>
</reference>
<evidence type="ECO:0000313" key="4">
    <source>
        <dbReference type="Proteomes" id="UP000030528"/>
    </source>
</evidence>
<dbReference type="PANTHER" id="PTHR47618">
    <property type="entry name" value="BIFUNCTIONAL OLIGORIBONUCLEASE AND PAP PHOSPHATASE NRNA"/>
    <property type="match status" value="1"/>
</dbReference>
<dbReference type="STRING" id="1385510.GCA_000425205_00899"/>
<dbReference type="AlphaFoldDB" id="A0A0A5GQ48"/>
<dbReference type="InterPro" id="IPR038763">
    <property type="entry name" value="DHH_sf"/>
</dbReference>
<dbReference type="Pfam" id="PF01368">
    <property type="entry name" value="DHH"/>
    <property type="match status" value="1"/>
</dbReference>
<dbReference type="EMBL" id="AVPE01000002">
    <property type="protein sequence ID" value="KGX93368.1"/>
    <property type="molecule type" value="Genomic_DNA"/>
</dbReference>
<dbReference type="RefSeq" id="WP_026801933.1">
    <property type="nucleotide sequence ID" value="NZ_AVPE01000002.1"/>
</dbReference>
<dbReference type="Proteomes" id="UP000030528">
    <property type="component" value="Unassembled WGS sequence"/>
</dbReference>
<feature type="domain" description="DHHA1" evidence="2">
    <location>
        <begin position="227"/>
        <end position="310"/>
    </location>
</feature>
<dbReference type="eggNOG" id="COG0618">
    <property type="taxonomic scope" value="Bacteria"/>
</dbReference>
<comment type="caution">
    <text evidence="3">The sequence shown here is derived from an EMBL/GenBank/DDBJ whole genome shotgun (WGS) entry which is preliminary data.</text>
</comment>
<dbReference type="Pfam" id="PF02272">
    <property type="entry name" value="DHHA1"/>
    <property type="match status" value="1"/>
</dbReference>
<gene>
    <name evidence="3" type="ORF">N781_09945</name>
</gene>
<dbReference type="InterPro" id="IPR003156">
    <property type="entry name" value="DHHA1_dom"/>
</dbReference>
<dbReference type="SUPFAM" id="SSF64182">
    <property type="entry name" value="DHH phosphoesterases"/>
    <property type="match status" value="1"/>
</dbReference>
<protein>
    <submittedName>
        <fullName evidence="3">Oligoribonuclease</fullName>
    </submittedName>
</protein>
<keyword evidence="4" id="KW-1185">Reference proteome</keyword>
<proteinExistence type="predicted"/>
<evidence type="ECO:0000259" key="2">
    <source>
        <dbReference type="Pfam" id="PF02272"/>
    </source>
</evidence>
<dbReference type="GO" id="GO:0003676">
    <property type="term" value="F:nucleic acid binding"/>
    <property type="evidence" value="ECO:0007669"/>
    <property type="project" value="InterPro"/>
</dbReference>
<dbReference type="PANTHER" id="PTHR47618:SF1">
    <property type="entry name" value="BIFUNCTIONAL OLIGORIBONUCLEASE AND PAP PHOSPHATASE NRNA"/>
    <property type="match status" value="1"/>
</dbReference>
<dbReference type="InterPro" id="IPR001667">
    <property type="entry name" value="DDH_dom"/>
</dbReference>
<accession>A0A0A5GQ48</accession>
<sequence>MTKSMILEQIEKFDTIIIHRHVRPDPDALGSQAGLGKMIQASYPDKRVYLAGEEDPSLTFLVEMDEVADDVYEEALVVVCDTANRERISDERYHTGNYLVKIDHHPTVDEYGDLMWVDTNASSTSEMIYEMYEAASDKLTMTDEVARLLYAGIVGDTGRFLFPSTTKKTFQYAAELATYSFDRSALYNELYKMEHAVAHLKGYMLQNFTMSSSGLAHVKITTDILTKYDITPSQTSKLVGTLGDIDGIKSWVIFVEEEELIRVRLRSKGPVINDIAAKYNGGGHPMASGATIYKWEDVENVLADLEEVCRTHES</sequence>
<dbReference type="Gene3D" id="3.90.1640.10">
    <property type="entry name" value="inorganic pyrophosphatase (n-terminal core)"/>
    <property type="match status" value="1"/>
</dbReference>
<evidence type="ECO:0000313" key="3">
    <source>
        <dbReference type="EMBL" id="KGX93368.1"/>
    </source>
</evidence>
<name>A0A0A5GQ48_9BACI</name>
<organism evidence="3 4">
    <name type="scientific">Pontibacillus halophilus JSM 076056 = DSM 19796</name>
    <dbReference type="NCBI Taxonomy" id="1385510"/>
    <lineage>
        <taxon>Bacteria</taxon>
        <taxon>Bacillati</taxon>
        <taxon>Bacillota</taxon>
        <taxon>Bacilli</taxon>
        <taxon>Bacillales</taxon>
        <taxon>Bacillaceae</taxon>
        <taxon>Pontibacillus</taxon>
    </lineage>
</organism>
<dbReference type="OrthoDB" id="9803668at2"/>